<accession>A0AAE3G1U6</accession>
<organism evidence="1 2">
    <name type="scientific">Natronocalculus amylovorans</name>
    <dbReference type="NCBI Taxonomy" id="2917812"/>
    <lineage>
        <taxon>Archaea</taxon>
        <taxon>Methanobacteriati</taxon>
        <taxon>Methanobacteriota</taxon>
        <taxon>Stenosarchaea group</taxon>
        <taxon>Halobacteria</taxon>
        <taxon>Halobacteriales</taxon>
        <taxon>Haloferacaceae</taxon>
        <taxon>Natronocalculus</taxon>
    </lineage>
</organism>
<dbReference type="RefSeq" id="WP_250585849.1">
    <property type="nucleotide sequence ID" value="NZ_JAKRVX010000009.1"/>
</dbReference>
<proteinExistence type="predicted"/>
<dbReference type="AlphaFoldDB" id="A0AAE3G1U6"/>
<protein>
    <submittedName>
        <fullName evidence="1">Uncharacterized protein</fullName>
    </submittedName>
</protein>
<evidence type="ECO:0000313" key="2">
    <source>
        <dbReference type="Proteomes" id="UP001203207"/>
    </source>
</evidence>
<comment type="caution">
    <text evidence="1">The sequence shown here is derived from an EMBL/GenBank/DDBJ whole genome shotgun (WGS) entry which is preliminary data.</text>
</comment>
<evidence type="ECO:0000313" key="1">
    <source>
        <dbReference type="EMBL" id="MCL9818284.1"/>
    </source>
</evidence>
<keyword evidence="2" id="KW-1185">Reference proteome</keyword>
<reference evidence="1" key="1">
    <citation type="journal article" date="2022" name="Syst. Appl. Microbiol.">
        <title>Natronocalculus amylovorans gen. nov., sp. nov., and Natranaeroarchaeum aerophilus sp. nov., dominant culturable amylolytic natronoarchaea from hypersaline soda lakes in southwestern Siberia.</title>
        <authorList>
            <person name="Sorokin D.Y."/>
            <person name="Elcheninov A.G."/>
            <person name="Khizhniak T.V."/>
            <person name="Koenen M."/>
            <person name="Bale N.J."/>
            <person name="Damste J.S.S."/>
            <person name="Kublanov I.V."/>
        </authorList>
    </citation>
    <scope>NUCLEOTIDE SEQUENCE</scope>
    <source>
        <strain evidence="1">AArc-St2</strain>
    </source>
</reference>
<name>A0AAE3G1U6_9EURY</name>
<dbReference type="EMBL" id="JAKRVX010000009">
    <property type="protein sequence ID" value="MCL9818284.1"/>
    <property type="molecule type" value="Genomic_DNA"/>
</dbReference>
<reference evidence="1" key="2">
    <citation type="submission" date="2022-02" db="EMBL/GenBank/DDBJ databases">
        <authorList>
            <person name="Elcheninov A.G."/>
            <person name="Sorokin D.Y."/>
            <person name="Kublanov I.V."/>
        </authorList>
    </citation>
    <scope>NUCLEOTIDE SEQUENCE</scope>
    <source>
        <strain evidence="1">AArc-St2</strain>
    </source>
</reference>
<gene>
    <name evidence="1" type="ORF">AArcSt2_15185</name>
</gene>
<sequence>MKRYNIPESGTSDWHIPLNENFENLERDVEIRDTESNLDEYEPKDGAKYLAVDTGKVYLGNGENWNTLGTIDEVSGSVDSSSISGITSARTNVGAMVGGTYHDNTYTQGGYGVVFEAQDLHIGSVVVDSDLSNVSNDEIEVQLREWRDGSTDAPVVDSKIIRLSGGTERVELSFKVPASGNGDPNDEYILQRGPYTDAEETDIPLRRRLANEDDWSEEDYEQHDYPDIGINFLRGGFTAHSDDRGHDHWYYFFDWLIGPEEDRVETPWSTDIDELYVRPIDPTEEFDDVSPRSLWIDTS</sequence>
<dbReference type="Proteomes" id="UP001203207">
    <property type="component" value="Unassembled WGS sequence"/>
</dbReference>